<evidence type="ECO:0000256" key="1">
    <source>
        <dbReference type="SAM" id="Phobius"/>
    </source>
</evidence>
<name>A0A1M6BFC9_9RHOB</name>
<sequence>MNDPTLPADPRSAAILGALILLCALAGIAALALRGSGVAARLRPRAGRRVPLRYTLPWLRQYYWLVLILLGVTLGTLALIFYLAEAALIVRALIDRLRVLSSAPGDNSEAIRNIGQATALLLGALAAAATLIFQLVKVWVTERQTLTAEQGHITDRINAALRNLGEDKVVNRLGRTVRYTINGTDHSSFEWQGEERPLPDHDIQDGERMLTNDPWSSFPQTQPNLEVRVGAIHALARIAEDSPRDHIQIMEILCAYIRQNAPAPGEQDNPHHVFWALVEPEDGSAAVPEEAAWNHPSFQKLRPYGDSPKDMTVENMVALWVRKLPPPRVDIQTALTVIGRRSTAQRALEQDPTGTATYRLDLRGSNLRRADLAGLELSWASLFEAHLEGADLFGAHLEGARPIEAHLEGARLIEAHLEGARLLGAHSEGASLFEAHLEGARLLGAHLEGADLFGPDLEGADLEAAHLEGADLDGAQFDDRTSLNPATLRGAGLRDVDITHIGNETFTEAFGDATVKLPARFKAGEAPLSHWPAENLDWQEFEQAWRRWQAEHHPDLLPDGYTPQD</sequence>
<gene>
    <name evidence="2" type="ORF">SAMN04488012_101473</name>
</gene>
<organism evidence="2 3">
    <name type="scientific">Palleronia salina</name>
    <dbReference type="NCBI Taxonomy" id="313368"/>
    <lineage>
        <taxon>Bacteria</taxon>
        <taxon>Pseudomonadati</taxon>
        <taxon>Pseudomonadota</taxon>
        <taxon>Alphaproteobacteria</taxon>
        <taxon>Rhodobacterales</taxon>
        <taxon>Roseobacteraceae</taxon>
        <taxon>Palleronia</taxon>
    </lineage>
</organism>
<keyword evidence="1" id="KW-0812">Transmembrane</keyword>
<feature type="transmembrane region" description="Helical" evidence="1">
    <location>
        <begin position="12"/>
        <end position="33"/>
    </location>
</feature>
<evidence type="ECO:0000313" key="2">
    <source>
        <dbReference type="EMBL" id="SHI47450.1"/>
    </source>
</evidence>
<reference evidence="2 3" key="1">
    <citation type="submission" date="2016-11" db="EMBL/GenBank/DDBJ databases">
        <authorList>
            <person name="Jaros S."/>
            <person name="Januszkiewicz K."/>
            <person name="Wedrychowicz H."/>
        </authorList>
    </citation>
    <scope>NUCLEOTIDE SEQUENCE [LARGE SCALE GENOMIC DNA]</scope>
    <source>
        <strain evidence="2 3">DSM 26892</strain>
    </source>
</reference>
<dbReference type="PANTHER" id="PTHR14136">
    <property type="entry name" value="BTB_POZ DOMAIN-CONTAINING PROTEIN KCTD9"/>
    <property type="match status" value="1"/>
</dbReference>
<dbReference type="Proteomes" id="UP000184040">
    <property type="component" value="Unassembled WGS sequence"/>
</dbReference>
<dbReference type="SUPFAM" id="SSF141571">
    <property type="entry name" value="Pentapeptide repeat-like"/>
    <property type="match status" value="1"/>
</dbReference>
<dbReference type="PANTHER" id="PTHR14136:SF17">
    <property type="entry name" value="BTB_POZ DOMAIN-CONTAINING PROTEIN KCTD9"/>
    <property type="match status" value="1"/>
</dbReference>
<proteinExistence type="predicted"/>
<evidence type="ECO:0000313" key="3">
    <source>
        <dbReference type="Proteomes" id="UP000184040"/>
    </source>
</evidence>
<accession>A0A1M6BFC9</accession>
<dbReference type="InterPro" id="IPR051082">
    <property type="entry name" value="Pentapeptide-BTB/POZ_domain"/>
</dbReference>
<keyword evidence="1" id="KW-0472">Membrane</keyword>
<dbReference type="EMBL" id="FQZA01000001">
    <property type="protein sequence ID" value="SHI47450.1"/>
    <property type="molecule type" value="Genomic_DNA"/>
</dbReference>
<keyword evidence="3" id="KW-1185">Reference proteome</keyword>
<dbReference type="RefSeq" id="WP_073126223.1">
    <property type="nucleotide sequence ID" value="NZ_FQZA01000001.1"/>
</dbReference>
<dbReference type="Pfam" id="PF00805">
    <property type="entry name" value="Pentapeptide"/>
    <property type="match status" value="2"/>
</dbReference>
<dbReference type="InterPro" id="IPR001646">
    <property type="entry name" value="5peptide_repeat"/>
</dbReference>
<dbReference type="AlphaFoldDB" id="A0A1M6BFC9"/>
<feature type="transmembrane region" description="Helical" evidence="1">
    <location>
        <begin position="62"/>
        <end position="94"/>
    </location>
</feature>
<protein>
    <submittedName>
        <fullName evidence="2">Pentapeptide repeat-containing protein</fullName>
    </submittedName>
</protein>
<dbReference type="Gene3D" id="2.160.20.80">
    <property type="entry name" value="E3 ubiquitin-protein ligase SopA"/>
    <property type="match status" value="1"/>
</dbReference>
<dbReference type="STRING" id="313368.SAMN04488012_101473"/>
<keyword evidence="1" id="KW-1133">Transmembrane helix</keyword>